<evidence type="ECO:0000313" key="3">
    <source>
        <dbReference type="Proteomes" id="UP001243717"/>
    </source>
</evidence>
<dbReference type="Proteomes" id="UP001243717">
    <property type="component" value="Unassembled WGS sequence"/>
</dbReference>
<dbReference type="InterPro" id="IPR030395">
    <property type="entry name" value="GP_PDE_dom"/>
</dbReference>
<dbReference type="SUPFAM" id="SSF51695">
    <property type="entry name" value="PLC-like phosphodiesterases"/>
    <property type="match status" value="1"/>
</dbReference>
<reference evidence="2 3" key="1">
    <citation type="submission" date="2023-04" db="EMBL/GenBank/DDBJ databases">
        <title>A novel bacteria isolated from coastal sediment.</title>
        <authorList>
            <person name="Liu X.-J."/>
            <person name="Du Z.-J."/>
        </authorList>
    </citation>
    <scope>NUCLEOTIDE SEQUENCE [LARGE SCALE GENOMIC DNA]</scope>
    <source>
        <strain evidence="2 3">SDUM461004</strain>
    </source>
</reference>
<sequence length="250" mass="27557">MNDIPRIIAHRGASVAAPENSISALQRAWMEGADGVECDVRLTSDCQVVCIHDADTERVAERNLSVEAHTYEELAQLDVGLKKSANFKGERIPLLSEWLANVHAGKKVLIELKTGAEILVPLFEVLDAASVALKQIVLITFDLEMVRALKAQRPGLGVYWLIDVKSNWLGRSKLKLADVLDTVVDTNVDGIGLRCHSGINREMVKAILEADIDLNIWTVDDPVDARRYASFGVSSITTNCPEVIRYALQK</sequence>
<proteinExistence type="predicted"/>
<evidence type="ECO:0000313" key="2">
    <source>
        <dbReference type="EMBL" id="MDQ8195783.1"/>
    </source>
</evidence>
<organism evidence="2 3">
    <name type="scientific">Thalassobacterium sedimentorum</name>
    <dbReference type="NCBI Taxonomy" id="3041258"/>
    <lineage>
        <taxon>Bacteria</taxon>
        <taxon>Pseudomonadati</taxon>
        <taxon>Verrucomicrobiota</taxon>
        <taxon>Opitutia</taxon>
        <taxon>Puniceicoccales</taxon>
        <taxon>Coraliomargaritaceae</taxon>
        <taxon>Thalassobacterium</taxon>
    </lineage>
</organism>
<evidence type="ECO:0000259" key="1">
    <source>
        <dbReference type="PROSITE" id="PS51704"/>
    </source>
</evidence>
<protein>
    <submittedName>
        <fullName evidence="2">Glycerophosphodiester phosphodiesterase family protein</fullName>
    </submittedName>
</protein>
<dbReference type="InterPro" id="IPR017946">
    <property type="entry name" value="PLC-like_Pdiesterase_TIM-brl"/>
</dbReference>
<dbReference type="PANTHER" id="PTHR46211">
    <property type="entry name" value="GLYCEROPHOSPHORYL DIESTER PHOSPHODIESTERASE"/>
    <property type="match status" value="1"/>
</dbReference>
<feature type="domain" description="GP-PDE" evidence="1">
    <location>
        <begin position="5"/>
        <end position="248"/>
    </location>
</feature>
<comment type="caution">
    <text evidence="2">The sequence shown here is derived from an EMBL/GenBank/DDBJ whole genome shotgun (WGS) entry which is preliminary data.</text>
</comment>
<dbReference type="RefSeq" id="WP_308986232.1">
    <property type="nucleotide sequence ID" value="NZ_JARXIC010000032.1"/>
</dbReference>
<gene>
    <name evidence="2" type="ORF">QEH59_15225</name>
</gene>
<dbReference type="Gene3D" id="3.20.20.190">
    <property type="entry name" value="Phosphatidylinositol (PI) phosphodiesterase"/>
    <property type="match status" value="1"/>
</dbReference>
<dbReference type="Pfam" id="PF03009">
    <property type="entry name" value="GDPD"/>
    <property type="match status" value="1"/>
</dbReference>
<dbReference type="PROSITE" id="PS51704">
    <property type="entry name" value="GP_PDE"/>
    <property type="match status" value="1"/>
</dbReference>
<keyword evidence="3" id="KW-1185">Reference proteome</keyword>
<dbReference type="EMBL" id="JARXIC010000032">
    <property type="protein sequence ID" value="MDQ8195783.1"/>
    <property type="molecule type" value="Genomic_DNA"/>
</dbReference>
<name>A0ABU1ANK5_9BACT</name>
<dbReference type="PANTHER" id="PTHR46211:SF1">
    <property type="entry name" value="GLYCEROPHOSPHODIESTER PHOSPHODIESTERASE, CYTOPLASMIC"/>
    <property type="match status" value="1"/>
</dbReference>
<accession>A0ABU1ANK5</accession>